<dbReference type="OrthoDB" id="2351791at2759"/>
<evidence type="ECO:0000256" key="6">
    <source>
        <dbReference type="SAM" id="Phobius"/>
    </source>
</evidence>
<dbReference type="RefSeq" id="XP_033399341.1">
    <property type="nucleotide sequence ID" value="XM_033535657.1"/>
</dbReference>
<dbReference type="Pfam" id="PF07690">
    <property type="entry name" value="MFS_1"/>
    <property type="match status" value="1"/>
</dbReference>
<accession>A0A6A6BHK3</accession>
<feature type="transmembrane region" description="Helical" evidence="6">
    <location>
        <begin position="520"/>
        <end position="539"/>
    </location>
</feature>
<dbReference type="Proteomes" id="UP000799438">
    <property type="component" value="Unassembled WGS sequence"/>
</dbReference>
<evidence type="ECO:0000256" key="4">
    <source>
        <dbReference type="ARBA" id="ARBA00023136"/>
    </source>
</evidence>
<evidence type="ECO:0000259" key="7">
    <source>
        <dbReference type="PROSITE" id="PS50850"/>
    </source>
</evidence>
<dbReference type="InterPro" id="IPR011701">
    <property type="entry name" value="MFS"/>
</dbReference>
<comment type="subcellular location">
    <subcellularLocation>
        <location evidence="1">Membrane</location>
        <topology evidence="1">Multi-pass membrane protein</topology>
    </subcellularLocation>
</comment>
<feature type="transmembrane region" description="Helical" evidence="6">
    <location>
        <begin position="206"/>
        <end position="226"/>
    </location>
</feature>
<organism evidence="8 9">
    <name type="scientific">Aplosporella prunicola CBS 121167</name>
    <dbReference type="NCBI Taxonomy" id="1176127"/>
    <lineage>
        <taxon>Eukaryota</taxon>
        <taxon>Fungi</taxon>
        <taxon>Dikarya</taxon>
        <taxon>Ascomycota</taxon>
        <taxon>Pezizomycotina</taxon>
        <taxon>Dothideomycetes</taxon>
        <taxon>Dothideomycetes incertae sedis</taxon>
        <taxon>Botryosphaeriales</taxon>
        <taxon>Aplosporellaceae</taxon>
        <taxon>Aplosporella</taxon>
    </lineage>
</organism>
<evidence type="ECO:0000313" key="8">
    <source>
        <dbReference type="EMBL" id="KAF2143629.1"/>
    </source>
</evidence>
<dbReference type="AlphaFoldDB" id="A0A6A6BHK3"/>
<feature type="transmembrane region" description="Helical" evidence="6">
    <location>
        <begin position="148"/>
        <end position="164"/>
    </location>
</feature>
<dbReference type="PRINTS" id="PR01036">
    <property type="entry name" value="TCRTETB"/>
</dbReference>
<dbReference type="PANTHER" id="PTHR23501:SF59">
    <property type="entry name" value="MAJOR FACILITATOR SUPERFAMILY (MFS) PROFILE DOMAIN-CONTAINING PROTEIN-RELATED"/>
    <property type="match status" value="1"/>
</dbReference>
<keyword evidence="3 6" id="KW-1133">Transmembrane helix</keyword>
<dbReference type="PROSITE" id="PS50850">
    <property type="entry name" value="MFS"/>
    <property type="match status" value="1"/>
</dbReference>
<dbReference type="InterPro" id="IPR036259">
    <property type="entry name" value="MFS_trans_sf"/>
</dbReference>
<evidence type="ECO:0000256" key="3">
    <source>
        <dbReference type="ARBA" id="ARBA00022989"/>
    </source>
</evidence>
<sequence length="622" mass="67189">MLNQPSHSNKSSTSDASTFVPETQPLTMSAKEFREAEKSAPSAATGWRFNAAFCCLCIVNLVCALDATSLSVALPTMADKLHGSGIEAFWAGTSFLLTATVFQPSFASLSNAFGRKPMLLMALSFFTIGSIIGAVAKNFTDLLVGRSLQGVGGGGISALTNVIITDMVPLADRGKWLGLITMQWAIGSVTGPIIGGVLAEKASWRWIFWINIPFCVLGFVMIPLFLKLQYKPGNLMEKLKQIDWVGSFLFVASTTSFLIPITWGGIMYPWNHWRTLVPLLVGLGGLVFFMLWSRLVPSQPILRGSLFKTATGLVCYFSIVIHGMFLWSVLYYMPLYFEAAKNYTPIQSGIALFPWTFTTAPAAVIVGILIARIGSYRWAIYGGWFLTTLGVGLMILFEASTPMKMWVPLSLVSGVGLGMLYPAMSLCNQASATPADTTAAAALNPFFRNYGQMLGVAVGGSIVQNMVKKKLEAIPSLAPKAAAYSKDASALVEVIRAMTAPAQRPLRDQLTTAYCDSLRTLWIVMCGLAGGALVLSVLFTKSYSLQQAHETEQGFVGSGGAKAASVDEEKAEPRSGAVTPDEVEPLQLQQGTPRVMSPDEEQEERLSYQAPEGARSYRGRGV</sequence>
<name>A0A6A6BHK3_9PEZI</name>
<feature type="transmembrane region" description="Helical" evidence="6">
    <location>
        <begin position="118"/>
        <end position="136"/>
    </location>
</feature>
<evidence type="ECO:0000256" key="2">
    <source>
        <dbReference type="ARBA" id="ARBA00022692"/>
    </source>
</evidence>
<dbReference type="GO" id="GO:0022857">
    <property type="term" value="F:transmembrane transporter activity"/>
    <property type="evidence" value="ECO:0007669"/>
    <property type="project" value="InterPro"/>
</dbReference>
<feature type="transmembrane region" description="Helical" evidence="6">
    <location>
        <begin position="378"/>
        <end position="397"/>
    </location>
</feature>
<keyword evidence="2 6" id="KW-0812">Transmembrane</keyword>
<feature type="transmembrane region" description="Helical" evidence="6">
    <location>
        <begin position="88"/>
        <end position="106"/>
    </location>
</feature>
<gene>
    <name evidence="8" type="ORF">K452DRAFT_160324</name>
</gene>
<feature type="transmembrane region" description="Helical" evidence="6">
    <location>
        <begin position="272"/>
        <end position="292"/>
    </location>
</feature>
<feature type="transmembrane region" description="Helical" evidence="6">
    <location>
        <begin position="247"/>
        <end position="266"/>
    </location>
</feature>
<dbReference type="InterPro" id="IPR020846">
    <property type="entry name" value="MFS_dom"/>
</dbReference>
<keyword evidence="9" id="KW-1185">Reference proteome</keyword>
<dbReference type="FunFam" id="1.20.1720.10:FF:000018">
    <property type="entry name" value="Putative MFS multidrug transporter"/>
    <property type="match status" value="1"/>
</dbReference>
<feature type="transmembrane region" description="Helical" evidence="6">
    <location>
        <begin position="176"/>
        <end position="194"/>
    </location>
</feature>
<dbReference type="SUPFAM" id="SSF103473">
    <property type="entry name" value="MFS general substrate transporter"/>
    <property type="match status" value="1"/>
</dbReference>
<protein>
    <recommendedName>
        <fullName evidence="7">Major facilitator superfamily (MFS) profile domain-containing protein</fullName>
    </recommendedName>
</protein>
<keyword evidence="4 6" id="KW-0472">Membrane</keyword>
<feature type="domain" description="Major facilitator superfamily (MFS) profile" evidence="7">
    <location>
        <begin position="52"/>
        <end position="544"/>
    </location>
</feature>
<proteinExistence type="predicted"/>
<dbReference type="GeneID" id="54293153"/>
<dbReference type="GO" id="GO:0005886">
    <property type="term" value="C:plasma membrane"/>
    <property type="evidence" value="ECO:0007669"/>
    <property type="project" value="TreeGrafter"/>
</dbReference>
<evidence type="ECO:0000313" key="9">
    <source>
        <dbReference type="Proteomes" id="UP000799438"/>
    </source>
</evidence>
<dbReference type="Gene3D" id="1.20.1720.10">
    <property type="entry name" value="Multidrug resistance protein D"/>
    <property type="match status" value="1"/>
</dbReference>
<dbReference type="EMBL" id="ML995481">
    <property type="protein sequence ID" value="KAF2143629.1"/>
    <property type="molecule type" value="Genomic_DNA"/>
</dbReference>
<evidence type="ECO:0000256" key="1">
    <source>
        <dbReference type="ARBA" id="ARBA00004141"/>
    </source>
</evidence>
<evidence type="ECO:0000256" key="5">
    <source>
        <dbReference type="SAM" id="MobiDB-lite"/>
    </source>
</evidence>
<feature type="transmembrane region" description="Helical" evidence="6">
    <location>
        <begin position="313"/>
        <end position="332"/>
    </location>
</feature>
<feature type="transmembrane region" description="Helical" evidence="6">
    <location>
        <begin position="47"/>
        <end position="68"/>
    </location>
</feature>
<dbReference type="PANTHER" id="PTHR23501">
    <property type="entry name" value="MAJOR FACILITATOR SUPERFAMILY"/>
    <property type="match status" value="1"/>
</dbReference>
<dbReference type="Gene3D" id="1.20.1250.20">
    <property type="entry name" value="MFS general substrate transporter like domains"/>
    <property type="match status" value="1"/>
</dbReference>
<feature type="transmembrane region" description="Helical" evidence="6">
    <location>
        <begin position="352"/>
        <end position="371"/>
    </location>
</feature>
<reference evidence="8" key="1">
    <citation type="journal article" date="2020" name="Stud. Mycol.">
        <title>101 Dothideomycetes genomes: a test case for predicting lifestyles and emergence of pathogens.</title>
        <authorList>
            <person name="Haridas S."/>
            <person name="Albert R."/>
            <person name="Binder M."/>
            <person name="Bloem J."/>
            <person name="Labutti K."/>
            <person name="Salamov A."/>
            <person name="Andreopoulos B."/>
            <person name="Baker S."/>
            <person name="Barry K."/>
            <person name="Bills G."/>
            <person name="Bluhm B."/>
            <person name="Cannon C."/>
            <person name="Castanera R."/>
            <person name="Culley D."/>
            <person name="Daum C."/>
            <person name="Ezra D."/>
            <person name="Gonzalez J."/>
            <person name="Henrissat B."/>
            <person name="Kuo A."/>
            <person name="Liang C."/>
            <person name="Lipzen A."/>
            <person name="Lutzoni F."/>
            <person name="Magnuson J."/>
            <person name="Mondo S."/>
            <person name="Nolan M."/>
            <person name="Ohm R."/>
            <person name="Pangilinan J."/>
            <person name="Park H.-J."/>
            <person name="Ramirez L."/>
            <person name="Alfaro M."/>
            <person name="Sun H."/>
            <person name="Tritt A."/>
            <person name="Yoshinaga Y."/>
            <person name="Zwiers L.-H."/>
            <person name="Turgeon B."/>
            <person name="Goodwin S."/>
            <person name="Spatafora J."/>
            <person name="Crous P."/>
            <person name="Grigoriev I."/>
        </authorList>
    </citation>
    <scope>NUCLEOTIDE SEQUENCE</scope>
    <source>
        <strain evidence="8">CBS 121167</strain>
    </source>
</reference>
<feature type="region of interest" description="Disordered" evidence="5">
    <location>
        <begin position="554"/>
        <end position="622"/>
    </location>
</feature>
<feature type="transmembrane region" description="Helical" evidence="6">
    <location>
        <begin position="403"/>
        <end position="421"/>
    </location>
</feature>